<accession>A0AAV1ZP32</accession>
<evidence type="ECO:0000256" key="1">
    <source>
        <dbReference type="SAM" id="Phobius"/>
    </source>
</evidence>
<protein>
    <submittedName>
        <fullName evidence="2">Uncharacterized protein</fullName>
    </submittedName>
</protein>
<evidence type="ECO:0000313" key="2">
    <source>
        <dbReference type="EMBL" id="CAL1272015.1"/>
    </source>
</evidence>
<reference evidence="2 3" key="1">
    <citation type="submission" date="2024-04" db="EMBL/GenBank/DDBJ databases">
        <authorList>
            <person name="Rising A."/>
            <person name="Reimegard J."/>
            <person name="Sonavane S."/>
            <person name="Akerstrom W."/>
            <person name="Nylinder S."/>
            <person name="Hedman E."/>
            <person name="Kallberg Y."/>
        </authorList>
    </citation>
    <scope>NUCLEOTIDE SEQUENCE [LARGE SCALE GENOMIC DNA]</scope>
</reference>
<feature type="transmembrane region" description="Helical" evidence="1">
    <location>
        <begin position="51"/>
        <end position="72"/>
    </location>
</feature>
<sequence>MSNSVTFGMGFKFDHQRKVYSYLNLLYASGFDLAGNFCAIMLIWYSSQLSFLKLAVLFFAAISFFSAGSFFWKRRSDLFFSP</sequence>
<feature type="non-terminal residue" evidence="2">
    <location>
        <position position="82"/>
    </location>
</feature>
<keyword evidence="3" id="KW-1185">Reference proteome</keyword>
<organism evidence="2 3">
    <name type="scientific">Larinioides sclopetarius</name>
    <dbReference type="NCBI Taxonomy" id="280406"/>
    <lineage>
        <taxon>Eukaryota</taxon>
        <taxon>Metazoa</taxon>
        <taxon>Ecdysozoa</taxon>
        <taxon>Arthropoda</taxon>
        <taxon>Chelicerata</taxon>
        <taxon>Arachnida</taxon>
        <taxon>Araneae</taxon>
        <taxon>Araneomorphae</taxon>
        <taxon>Entelegynae</taxon>
        <taxon>Araneoidea</taxon>
        <taxon>Araneidae</taxon>
        <taxon>Larinioides</taxon>
    </lineage>
</organism>
<dbReference type="Proteomes" id="UP001497382">
    <property type="component" value="Unassembled WGS sequence"/>
</dbReference>
<proteinExistence type="predicted"/>
<evidence type="ECO:0000313" key="3">
    <source>
        <dbReference type="Proteomes" id="UP001497382"/>
    </source>
</evidence>
<keyword evidence="1" id="KW-0812">Transmembrane</keyword>
<comment type="caution">
    <text evidence="2">The sequence shown here is derived from an EMBL/GenBank/DDBJ whole genome shotgun (WGS) entry which is preliminary data.</text>
</comment>
<name>A0AAV1ZP32_9ARAC</name>
<dbReference type="AlphaFoldDB" id="A0AAV1ZP32"/>
<keyword evidence="1" id="KW-1133">Transmembrane helix</keyword>
<dbReference type="EMBL" id="CAXIEN010000058">
    <property type="protein sequence ID" value="CAL1272015.1"/>
    <property type="molecule type" value="Genomic_DNA"/>
</dbReference>
<keyword evidence="1" id="KW-0472">Membrane</keyword>
<feature type="transmembrane region" description="Helical" evidence="1">
    <location>
        <begin position="21"/>
        <end position="45"/>
    </location>
</feature>
<gene>
    <name evidence="2" type="ORF">LARSCL_LOCUS6143</name>
</gene>